<dbReference type="PANTHER" id="PTHR40518">
    <property type="entry name" value="ACETOACETATE DECARBOXYLASE"/>
    <property type="match status" value="1"/>
</dbReference>
<dbReference type="InterPro" id="IPR023375">
    <property type="entry name" value="ADC_dom_sf"/>
</dbReference>
<dbReference type="PANTHER" id="PTHR40518:SF1">
    <property type="entry name" value="ACETOACETATE DECARBOXYLASE"/>
    <property type="match status" value="1"/>
</dbReference>
<comment type="caution">
    <text evidence="1">The sequence shown here is derived from an EMBL/GenBank/DDBJ whole genome shotgun (WGS) entry which is preliminary data.</text>
</comment>
<evidence type="ECO:0000313" key="2">
    <source>
        <dbReference type="Proteomes" id="UP001521150"/>
    </source>
</evidence>
<name>A0ABS8ZK84_9PSEU</name>
<dbReference type="RefSeq" id="WP_233729747.1">
    <property type="nucleotide sequence ID" value="NZ_JAJVCN010000003.1"/>
</dbReference>
<gene>
    <name evidence="1" type="ORF">LWC34_36190</name>
</gene>
<evidence type="ECO:0000313" key="1">
    <source>
        <dbReference type="EMBL" id="MCE7008220.1"/>
    </source>
</evidence>
<sequence>MSESGEVSYPQPPWRMSGRLWMVFPRTVDDVDVPGDLSAVGGRRRAAVGLVRYETGTVVYDELAVGVLVRRGLQVGILATSVWVNDSASLWGGRRMWGVPKYLATFDWDGPTVSIRRDGQLLAELTVGASSRWRVPLPSMPSGGFGEIDGQRVHLPARLKATAGSTRVDIRRWEAPLPALAETEGLRAFAANPCRFTFPAGRVVGAAEPSPTTL</sequence>
<protein>
    <submittedName>
        <fullName evidence="1">Acetoacetate decarboxylase family protein</fullName>
    </submittedName>
</protein>
<dbReference type="Gene3D" id="2.40.400.10">
    <property type="entry name" value="Acetoacetate decarboxylase-like"/>
    <property type="match status" value="1"/>
</dbReference>
<accession>A0ABS8ZK84</accession>
<dbReference type="SUPFAM" id="SSF160104">
    <property type="entry name" value="Acetoacetate decarboxylase-like"/>
    <property type="match status" value="1"/>
</dbReference>
<organism evidence="1 2">
    <name type="scientific">Kibdelosporangium philippinense</name>
    <dbReference type="NCBI Taxonomy" id="211113"/>
    <lineage>
        <taxon>Bacteria</taxon>
        <taxon>Bacillati</taxon>
        <taxon>Actinomycetota</taxon>
        <taxon>Actinomycetes</taxon>
        <taxon>Pseudonocardiales</taxon>
        <taxon>Pseudonocardiaceae</taxon>
        <taxon>Kibdelosporangium</taxon>
    </lineage>
</organism>
<reference evidence="1 2" key="1">
    <citation type="submission" date="2021-12" db="EMBL/GenBank/DDBJ databases">
        <title>Genome sequence of Kibdelosporangium philippinense ATCC 49844.</title>
        <authorList>
            <person name="Fedorov E.A."/>
            <person name="Omeragic M."/>
            <person name="Shalygina K.F."/>
            <person name="Maclea K.S."/>
        </authorList>
    </citation>
    <scope>NUCLEOTIDE SEQUENCE [LARGE SCALE GENOMIC DNA]</scope>
    <source>
        <strain evidence="1 2">ATCC 49844</strain>
    </source>
</reference>
<dbReference type="Pfam" id="PF06314">
    <property type="entry name" value="ADC"/>
    <property type="match status" value="1"/>
</dbReference>
<dbReference type="EMBL" id="JAJVCN010000003">
    <property type="protein sequence ID" value="MCE7008220.1"/>
    <property type="molecule type" value="Genomic_DNA"/>
</dbReference>
<proteinExistence type="predicted"/>
<dbReference type="InterPro" id="IPR010451">
    <property type="entry name" value="Acetoacetate_decarboxylase"/>
</dbReference>
<dbReference type="Proteomes" id="UP001521150">
    <property type="component" value="Unassembled WGS sequence"/>
</dbReference>
<keyword evidence="2" id="KW-1185">Reference proteome</keyword>